<accession>A0A918SY69</accession>
<name>A0A918SY69_9GAMM</name>
<gene>
    <name evidence="2" type="ORF">GCM10007067_08800</name>
</gene>
<proteinExistence type="predicted"/>
<protein>
    <recommendedName>
        <fullName evidence="1">DUF2272 domain-containing protein</fullName>
    </recommendedName>
</protein>
<feature type="domain" description="DUF2272" evidence="1">
    <location>
        <begin position="94"/>
        <end position="300"/>
    </location>
</feature>
<dbReference type="InterPro" id="IPR019262">
    <property type="entry name" value="DUF2272"/>
</dbReference>
<dbReference type="InterPro" id="IPR014545">
    <property type="entry name" value="UCP028415"/>
</dbReference>
<evidence type="ECO:0000313" key="3">
    <source>
        <dbReference type="Proteomes" id="UP000646426"/>
    </source>
</evidence>
<dbReference type="Proteomes" id="UP000646426">
    <property type="component" value="Unassembled WGS sequence"/>
</dbReference>
<reference evidence="2" key="1">
    <citation type="journal article" date="2014" name="Int. J. Syst. Evol. Microbiol.">
        <title>Complete genome sequence of Corynebacterium casei LMG S-19264T (=DSM 44701T), isolated from a smear-ripened cheese.</title>
        <authorList>
            <consortium name="US DOE Joint Genome Institute (JGI-PGF)"/>
            <person name="Walter F."/>
            <person name="Albersmeier A."/>
            <person name="Kalinowski J."/>
            <person name="Ruckert C."/>
        </authorList>
    </citation>
    <scope>NUCLEOTIDE SEQUENCE</scope>
    <source>
        <strain evidence="2">KCTC 23077</strain>
    </source>
</reference>
<organism evidence="2 3">
    <name type="scientific">Cognatilysobacter bugurensis</name>
    <dbReference type="NCBI Taxonomy" id="543356"/>
    <lineage>
        <taxon>Bacteria</taxon>
        <taxon>Pseudomonadati</taxon>
        <taxon>Pseudomonadota</taxon>
        <taxon>Gammaproteobacteria</taxon>
        <taxon>Lysobacterales</taxon>
        <taxon>Lysobacteraceae</taxon>
        <taxon>Cognatilysobacter</taxon>
    </lineage>
</organism>
<dbReference type="AlphaFoldDB" id="A0A918SY69"/>
<dbReference type="PIRSF" id="PIRSF028415">
    <property type="entry name" value="UCP028415"/>
    <property type="match status" value="1"/>
</dbReference>
<dbReference type="Pfam" id="PF10030">
    <property type="entry name" value="DUF2272"/>
    <property type="match status" value="1"/>
</dbReference>
<sequence length="339" mass="36316">MRLKLLNTRLPGVARRKRAGGALKRWALAVACALCASDVIACTPAGRAETLGERIAAVACTEHERWYAPFIDASGRLAAAGVSEAEASALRDGTPAWHRVAQYWRNSGVRWPSPLLPEGTDCSVVDATTAPPANVALCRTFLVDMPWSAVFVSYVMTQAGAPGFTPSAAHIDFVGAAHRGEGPFRFADPQAEAPAAGDLLCYVREPEALFGHPGLRGWLDRWPAEWLPMHCDVVVSTHGGHARVVGGNVLHGVTMRLLPINRAGRFRGLPQRTAEDYPCDPDRPAMCNLNRQDWAALLKLDPALKPNAPPASEPSCCTACLVPLPAGVVRCEANARLSP</sequence>
<comment type="caution">
    <text evidence="2">The sequence shown here is derived from an EMBL/GenBank/DDBJ whole genome shotgun (WGS) entry which is preliminary data.</text>
</comment>
<reference evidence="2" key="2">
    <citation type="submission" date="2020-09" db="EMBL/GenBank/DDBJ databases">
        <authorList>
            <person name="Sun Q."/>
            <person name="Kim S."/>
        </authorList>
    </citation>
    <scope>NUCLEOTIDE SEQUENCE</scope>
    <source>
        <strain evidence="2">KCTC 23077</strain>
    </source>
</reference>
<keyword evidence="3" id="KW-1185">Reference proteome</keyword>
<evidence type="ECO:0000259" key="1">
    <source>
        <dbReference type="Pfam" id="PF10030"/>
    </source>
</evidence>
<evidence type="ECO:0000313" key="2">
    <source>
        <dbReference type="EMBL" id="GHA74134.1"/>
    </source>
</evidence>
<dbReference type="EMBL" id="BMYD01000001">
    <property type="protein sequence ID" value="GHA74134.1"/>
    <property type="molecule type" value="Genomic_DNA"/>
</dbReference>